<dbReference type="EMBL" id="FUWH01000005">
    <property type="protein sequence ID" value="SJZ88132.1"/>
    <property type="molecule type" value="Genomic_DNA"/>
</dbReference>
<reference evidence="2 3" key="1">
    <citation type="submission" date="2017-02" db="EMBL/GenBank/DDBJ databases">
        <authorList>
            <person name="Peterson S.W."/>
        </authorList>
    </citation>
    <scope>NUCLEOTIDE SEQUENCE [LARGE SCALE GENOMIC DNA]</scope>
    <source>
        <strain evidence="2 3">DSM 22335</strain>
    </source>
</reference>
<accession>A0A1T4P9F4</accession>
<name>A0A1T4P9F4_9BACT</name>
<dbReference type="AlphaFoldDB" id="A0A1T4P9F4"/>
<dbReference type="STRING" id="413434.SAMN04488132_105222"/>
<dbReference type="Proteomes" id="UP000190888">
    <property type="component" value="Unassembled WGS sequence"/>
</dbReference>
<keyword evidence="3" id="KW-1185">Reference proteome</keyword>
<dbReference type="Pfam" id="PF06439">
    <property type="entry name" value="3keto-disac_hyd"/>
    <property type="match status" value="1"/>
</dbReference>
<protein>
    <recommendedName>
        <fullName evidence="1">3-keto-alpha-glucoside-1,2-lyase/3-keto-2-hydroxy-glucal hydratase domain-containing protein</fullName>
    </recommendedName>
</protein>
<gene>
    <name evidence="2" type="ORF">SAMN04488132_105222</name>
</gene>
<feature type="domain" description="3-keto-alpha-glucoside-1,2-lyase/3-keto-2-hydroxy-glucal hydratase" evidence="1">
    <location>
        <begin position="67"/>
        <end position="214"/>
    </location>
</feature>
<dbReference type="RefSeq" id="WP_139367111.1">
    <property type="nucleotide sequence ID" value="NZ_FUWH01000005.1"/>
</dbReference>
<sequence length="219" mass="24852">MRTFFVFLLPALFTLTVKGQQFRTYDLAALAGQQKLEVFNRTVSSFSEGGQTGIRFSEAPLDGIAWLTGESFSDGIIEVDIKGRDMLQRSFTGIAFHGKDDQHYDAVYFRPFNFRAADSIRRIHAVQYISHPIYTWKLLRDSLNGQFEKAVIPPPEASGWFHVRIEIRYPDVKVFVNGSSTPSLQVKQFSNRRSGKIGLWVGDNSDGYFSNLRIQRAGT</sequence>
<dbReference type="GO" id="GO:0016787">
    <property type="term" value="F:hydrolase activity"/>
    <property type="evidence" value="ECO:0007669"/>
    <property type="project" value="InterPro"/>
</dbReference>
<dbReference type="InterPro" id="IPR010496">
    <property type="entry name" value="AL/BT2_dom"/>
</dbReference>
<proteinExistence type="predicted"/>
<evidence type="ECO:0000313" key="3">
    <source>
        <dbReference type="Proteomes" id="UP000190888"/>
    </source>
</evidence>
<dbReference type="OrthoDB" id="118532at2"/>
<organism evidence="2 3">
    <name type="scientific">Sediminibacterium ginsengisoli</name>
    <dbReference type="NCBI Taxonomy" id="413434"/>
    <lineage>
        <taxon>Bacteria</taxon>
        <taxon>Pseudomonadati</taxon>
        <taxon>Bacteroidota</taxon>
        <taxon>Chitinophagia</taxon>
        <taxon>Chitinophagales</taxon>
        <taxon>Chitinophagaceae</taxon>
        <taxon>Sediminibacterium</taxon>
    </lineage>
</organism>
<evidence type="ECO:0000313" key="2">
    <source>
        <dbReference type="EMBL" id="SJZ88132.1"/>
    </source>
</evidence>
<dbReference type="Gene3D" id="2.60.120.560">
    <property type="entry name" value="Exo-inulinase, domain 1"/>
    <property type="match status" value="1"/>
</dbReference>
<evidence type="ECO:0000259" key="1">
    <source>
        <dbReference type="Pfam" id="PF06439"/>
    </source>
</evidence>